<sequence>MADNKTWFVTGASSGFGRIWTEAALNRGDKVFATARNASALDDLTERFGDLVATASLDVTDRAAVFATVKTAHERFGRLDVILSNAGYSYTGAIEELDFDDAKANFDTNVFGTLSVIQATLPYLRAQQSGHILTVSSIGGIASFPTGGAYVASKFAVEALSESLAGEVACHGIHVTIIEPGSYSTNFSSNVKSAPKSPEYDAVRDAIYASFSPDTTGDPGATAQAILAVVDSQTPPLRLILGDWVLDRFKGVYADRISTWEQWAEGA</sequence>
<dbReference type="PRINTS" id="PR00080">
    <property type="entry name" value="SDRFAMILY"/>
</dbReference>
<protein>
    <submittedName>
        <fullName evidence="4">SDR family oxidoreductase</fullName>
    </submittedName>
</protein>
<dbReference type="Gene3D" id="3.40.50.720">
    <property type="entry name" value="NAD(P)-binding Rossmann-like Domain"/>
    <property type="match status" value="1"/>
</dbReference>
<dbReference type="InterPro" id="IPR020904">
    <property type="entry name" value="Sc_DH/Rdtase_CS"/>
</dbReference>
<gene>
    <name evidence="4" type="ORF">GCM10022202_28260</name>
</gene>
<dbReference type="SUPFAM" id="SSF51735">
    <property type="entry name" value="NAD(P)-binding Rossmann-fold domains"/>
    <property type="match status" value="1"/>
</dbReference>
<accession>A0ABP7BLW7</accession>
<dbReference type="PRINTS" id="PR00081">
    <property type="entry name" value="GDHRDH"/>
</dbReference>
<evidence type="ECO:0000256" key="1">
    <source>
        <dbReference type="ARBA" id="ARBA00006484"/>
    </source>
</evidence>
<evidence type="ECO:0000313" key="4">
    <source>
        <dbReference type="EMBL" id="GAA3664553.1"/>
    </source>
</evidence>
<name>A0ABP7BLW7_9MICO</name>
<comment type="similarity">
    <text evidence="1 3">Belongs to the short-chain dehydrogenases/reductases (SDR) family.</text>
</comment>
<evidence type="ECO:0000256" key="2">
    <source>
        <dbReference type="ARBA" id="ARBA00023002"/>
    </source>
</evidence>
<dbReference type="EMBL" id="BAAAYV010000016">
    <property type="protein sequence ID" value="GAA3664553.1"/>
    <property type="molecule type" value="Genomic_DNA"/>
</dbReference>
<dbReference type="InterPro" id="IPR002347">
    <property type="entry name" value="SDR_fam"/>
</dbReference>
<reference evidence="5" key="1">
    <citation type="journal article" date="2019" name="Int. J. Syst. Evol. Microbiol.">
        <title>The Global Catalogue of Microorganisms (GCM) 10K type strain sequencing project: providing services to taxonomists for standard genome sequencing and annotation.</title>
        <authorList>
            <consortium name="The Broad Institute Genomics Platform"/>
            <consortium name="The Broad Institute Genome Sequencing Center for Infectious Disease"/>
            <person name="Wu L."/>
            <person name="Ma J."/>
        </authorList>
    </citation>
    <scope>NUCLEOTIDE SEQUENCE [LARGE SCALE GENOMIC DNA]</scope>
    <source>
        <strain evidence="5">JCM 16546</strain>
    </source>
</reference>
<dbReference type="Pfam" id="PF00106">
    <property type="entry name" value="adh_short"/>
    <property type="match status" value="1"/>
</dbReference>
<dbReference type="RefSeq" id="WP_221857770.1">
    <property type="nucleotide sequence ID" value="NZ_BAAAYV010000016.1"/>
</dbReference>
<keyword evidence="5" id="KW-1185">Reference proteome</keyword>
<proteinExistence type="inferred from homology"/>
<dbReference type="Proteomes" id="UP001410795">
    <property type="component" value="Unassembled WGS sequence"/>
</dbReference>
<evidence type="ECO:0000313" key="5">
    <source>
        <dbReference type="Proteomes" id="UP001410795"/>
    </source>
</evidence>
<dbReference type="InterPro" id="IPR036291">
    <property type="entry name" value="NAD(P)-bd_dom_sf"/>
</dbReference>
<dbReference type="PROSITE" id="PS00061">
    <property type="entry name" value="ADH_SHORT"/>
    <property type="match status" value="1"/>
</dbReference>
<organism evidence="4 5">
    <name type="scientific">Microbacterium marinilacus</name>
    <dbReference type="NCBI Taxonomy" id="415209"/>
    <lineage>
        <taxon>Bacteria</taxon>
        <taxon>Bacillati</taxon>
        <taxon>Actinomycetota</taxon>
        <taxon>Actinomycetes</taxon>
        <taxon>Micrococcales</taxon>
        <taxon>Microbacteriaceae</taxon>
        <taxon>Microbacterium</taxon>
    </lineage>
</organism>
<dbReference type="PANTHER" id="PTHR43976:SF16">
    <property type="entry name" value="SHORT-CHAIN DEHYDROGENASE_REDUCTASE FAMILY PROTEIN"/>
    <property type="match status" value="1"/>
</dbReference>
<dbReference type="NCBIfam" id="NF006114">
    <property type="entry name" value="PRK08263.1"/>
    <property type="match status" value="1"/>
</dbReference>
<dbReference type="InterPro" id="IPR051911">
    <property type="entry name" value="SDR_oxidoreductase"/>
</dbReference>
<keyword evidence="2" id="KW-0560">Oxidoreductase</keyword>
<evidence type="ECO:0000256" key="3">
    <source>
        <dbReference type="RuleBase" id="RU000363"/>
    </source>
</evidence>
<comment type="caution">
    <text evidence="4">The sequence shown here is derived from an EMBL/GenBank/DDBJ whole genome shotgun (WGS) entry which is preliminary data.</text>
</comment>
<dbReference type="CDD" id="cd05374">
    <property type="entry name" value="17beta-HSD-like_SDR_c"/>
    <property type="match status" value="1"/>
</dbReference>
<dbReference type="PANTHER" id="PTHR43976">
    <property type="entry name" value="SHORT CHAIN DEHYDROGENASE"/>
    <property type="match status" value="1"/>
</dbReference>